<organism evidence="2 3">
    <name type="scientific">Purpureocillium lilacinum</name>
    <name type="common">Paecilomyces lilacinus</name>
    <dbReference type="NCBI Taxonomy" id="33203"/>
    <lineage>
        <taxon>Eukaryota</taxon>
        <taxon>Fungi</taxon>
        <taxon>Dikarya</taxon>
        <taxon>Ascomycota</taxon>
        <taxon>Pezizomycotina</taxon>
        <taxon>Sordariomycetes</taxon>
        <taxon>Hypocreomycetidae</taxon>
        <taxon>Hypocreales</taxon>
        <taxon>Ophiocordycipitaceae</taxon>
        <taxon>Purpureocillium</taxon>
    </lineage>
</organism>
<feature type="region of interest" description="Disordered" evidence="1">
    <location>
        <begin position="1"/>
        <end position="23"/>
    </location>
</feature>
<protein>
    <submittedName>
        <fullName evidence="2">Uncharacterized protein</fullName>
    </submittedName>
</protein>
<sequence>MRGLLPPAASDRFADDVASGPKSTTQLAEIQTLEMRGIWRHGPTCEAVDGRQQSPGEYCVPAAGGNHTGSTAKCRLGTGAAPGRNGVELPVYVPACPPAASPVHVVCCEAAAQETPYYGNDDRVLSYDGDLATCPYMLTLGEDQDHTTERLVTSNAFAFRTRDRTQYARRHAQLATEGNITVNGTTSDSIGTTGRPTAGRTQLEPATRLAPLPHDDHVPHMEAPGSPAAQGRRQIAF</sequence>
<dbReference type="Proteomes" id="UP001287286">
    <property type="component" value="Unassembled WGS sequence"/>
</dbReference>
<feature type="compositionally biased region" description="Polar residues" evidence="1">
    <location>
        <begin position="180"/>
        <end position="195"/>
    </location>
</feature>
<comment type="caution">
    <text evidence="2">The sequence shown here is derived from an EMBL/GenBank/DDBJ whole genome shotgun (WGS) entry which is preliminary data.</text>
</comment>
<evidence type="ECO:0000313" key="2">
    <source>
        <dbReference type="EMBL" id="KAK4093107.1"/>
    </source>
</evidence>
<proteinExistence type="predicted"/>
<evidence type="ECO:0000313" key="3">
    <source>
        <dbReference type="Proteomes" id="UP001287286"/>
    </source>
</evidence>
<keyword evidence="3" id="KW-1185">Reference proteome</keyword>
<accession>A0ABR0CA12</accession>
<name>A0ABR0CA12_PURLI</name>
<gene>
    <name evidence="2" type="ORF">Purlil1_2264</name>
</gene>
<feature type="region of interest" description="Disordered" evidence="1">
    <location>
        <begin position="180"/>
        <end position="237"/>
    </location>
</feature>
<reference evidence="2 3" key="1">
    <citation type="journal article" date="2024" name="Microbiol. Resour. Announc.">
        <title>Genome annotations for the ascomycete fungi Trichoderma harzianum, Trichoderma aggressivum, and Purpureocillium lilacinum.</title>
        <authorList>
            <person name="Beijen E.P.W."/>
            <person name="Ohm R.A."/>
        </authorList>
    </citation>
    <scope>NUCLEOTIDE SEQUENCE [LARGE SCALE GENOMIC DNA]</scope>
    <source>
        <strain evidence="2 3">CBS 150709</strain>
    </source>
</reference>
<evidence type="ECO:0000256" key="1">
    <source>
        <dbReference type="SAM" id="MobiDB-lite"/>
    </source>
</evidence>
<dbReference type="EMBL" id="JAWRVI010000006">
    <property type="protein sequence ID" value="KAK4093107.1"/>
    <property type="molecule type" value="Genomic_DNA"/>
</dbReference>